<dbReference type="Proteomes" id="UP000218542">
    <property type="component" value="Unassembled WGS sequence"/>
</dbReference>
<dbReference type="PANTHER" id="PTHR24348">
    <property type="entry name" value="SERINE/THREONINE-PROTEIN KINASE UNC-51-RELATED"/>
    <property type="match status" value="1"/>
</dbReference>
<feature type="domain" description="Protein kinase" evidence="1">
    <location>
        <begin position="1"/>
        <end position="273"/>
    </location>
</feature>
<evidence type="ECO:0000313" key="2">
    <source>
        <dbReference type="EMBL" id="GAX59282.1"/>
    </source>
</evidence>
<dbReference type="Pfam" id="PF00069">
    <property type="entry name" value="Pkinase"/>
    <property type="match status" value="1"/>
</dbReference>
<dbReference type="SMART" id="SM00220">
    <property type="entry name" value="S_TKc"/>
    <property type="match status" value="1"/>
</dbReference>
<dbReference type="InterPro" id="IPR011009">
    <property type="entry name" value="Kinase-like_dom_sf"/>
</dbReference>
<proteinExistence type="predicted"/>
<comment type="caution">
    <text evidence="2">The sequence shown here is derived from an EMBL/GenBank/DDBJ whole genome shotgun (WGS) entry which is preliminary data.</text>
</comment>
<keyword evidence="2" id="KW-0723">Serine/threonine-protein kinase</keyword>
<accession>A0A286TTS4</accession>
<keyword evidence="2" id="KW-0418">Kinase</keyword>
<dbReference type="RefSeq" id="WP_096892414.1">
    <property type="nucleotide sequence ID" value="NZ_BAOS01000001.1"/>
</dbReference>
<dbReference type="GO" id="GO:0005524">
    <property type="term" value="F:ATP binding"/>
    <property type="evidence" value="ECO:0007669"/>
    <property type="project" value="InterPro"/>
</dbReference>
<dbReference type="InterPro" id="IPR045269">
    <property type="entry name" value="Atg1-like"/>
</dbReference>
<gene>
    <name evidence="2" type="ORF">SCALIN_C01_0213</name>
</gene>
<dbReference type="InterPro" id="IPR000719">
    <property type="entry name" value="Prot_kinase_dom"/>
</dbReference>
<dbReference type="AlphaFoldDB" id="A0A286TTS4"/>
<protein>
    <submittedName>
        <fullName evidence="2">Serine/threonine protein kinase</fullName>
    </submittedName>
</protein>
<evidence type="ECO:0000313" key="3">
    <source>
        <dbReference type="Proteomes" id="UP000218542"/>
    </source>
</evidence>
<reference evidence="3" key="1">
    <citation type="journal article" date="2017" name="Environ. Microbiol. Rep.">
        <title>Genetic Diversity of Marine Anaerobic Ammonium-Oxidizing Bacteria as Revealed by Genomic and Proteomic Analyses of 'Candidatus Scalindua japonica'.</title>
        <authorList>
            <person name="Oshiki M."/>
            <person name="Mizuto K."/>
            <person name="Kimura Z."/>
            <person name="Kindaichi T."/>
            <person name="Satoh H."/>
            <person name="Okabe S."/>
        </authorList>
    </citation>
    <scope>NUCLEOTIDE SEQUENCE [LARGE SCALE GENOMIC DNA]</scope>
    <source>
        <strain evidence="3">husup-a2</strain>
    </source>
</reference>
<dbReference type="EMBL" id="BAOS01000001">
    <property type="protein sequence ID" value="GAX59282.1"/>
    <property type="molecule type" value="Genomic_DNA"/>
</dbReference>
<dbReference type="OrthoDB" id="6111975at2"/>
<organism evidence="2 3">
    <name type="scientific">Candidatus Scalindua japonica</name>
    <dbReference type="NCBI Taxonomy" id="1284222"/>
    <lineage>
        <taxon>Bacteria</taxon>
        <taxon>Pseudomonadati</taxon>
        <taxon>Planctomycetota</taxon>
        <taxon>Candidatus Brocadiia</taxon>
        <taxon>Candidatus Brocadiales</taxon>
        <taxon>Candidatus Scalinduaceae</taxon>
        <taxon>Candidatus Scalindua</taxon>
    </lineage>
</organism>
<name>A0A286TTS4_9BACT</name>
<dbReference type="Gene3D" id="1.10.510.10">
    <property type="entry name" value="Transferase(Phosphotransferase) domain 1"/>
    <property type="match status" value="1"/>
</dbReference>
<sequence>MYTIKDYKFDSFKSVADMHKSNYAKLEEDDTLDIKNMGIKYCPHLSFEDEYYVLQQLEHKQIPKAYDFGQETLYKDEKVVLKQHFIVLEHTSNTDLLDYYKMKAGGFPPVDDVIKCFISVCNPLNYLHSKEFVHCDIKPGHLLLEPDTGLVYLIDFELAIRKSGVLKGISMDYASPEQHTLVEQLRGVPENVPLEAISFFLSIDGKADIYSTGSIFYEILTGQKWHEKKIRPSEFNKSMPPKLEEIIMSTLEENPSNRVATAMQLKQSLESLL</sequence>
<dbReference type="GO" id="GO:0005737">
    <property type="term" value="C:cytoplasm"/>
    <property type="evidence" value="ECO:0007669"/>
    <property type="project" value="TreeGrafter"/>
</dbReference>
<dbReference type="SUPFAM" id="SSF56112">
    <property type="entry name" value="Protein kinase-like (PK-like)"/>
    <property type="match status" value="1"/>
</dbReference>
<dbReference type="GO" id="GO:0004674">
    <property type="term" value="F:protein serine/threonine kinase activity"/>
    <property type="evidence" value="ECO:0007669"/>
    <property type="project" value="UniProtKB-KW"/>
</dbReference>
<keyword evidence="3" id="KW-1185">Reference proteome</keyword>
<keyword evidence="2" id="KW-0808">Transferase</keyword>
<dbReference type="PROSITE" id="PS50011">
    <property type="entry name" value="PROTEIN_KINASE_DOM"/>
    <property type="match status" value="1"/>
</dbReference>
<evidence type="ECO:0000259" key="1">
    <source>
        <dbReference type="PROSITE" id="PS50011"/>
    </source>
</evidence>